<dbReference type="AlphaFoldDB" id="A0A4R2Q2P4"/>
<comment type="caution">
    <text evidence="2">The sequence shown here is derived from an EMBL/GenBank/DDBJ whole genome shotgun (WGS) entry which is preliminary data.</text>
</comment>
<dbReference type="Pfam" id="PF01872">
    <property type="entry name" value="RibD_C"/>
    <property type="match status" value="1"/>
</dbReference>
<dbReference type="InterPro" id="IPR050765">
    <property type="entry name" value="Riboflavin_Biosynth_HTPR"/>
</dbReference>
<dbReference type="PANTHER" id="PTHR38011">
    <property type="entry name" value="DIHYDROFOLATE REDUCTASE FAMILY PROTEIN (AFU_ORTHOLOGUE AFUA_8G06820)"/>
    <property type="match status" value="1"/>
</dbReference>
<accession>A0A4R2Q2P4</accession>
<proteinExistence type="predicted"/>
<gene>
    <name evidence="2" type="ORF">EV191_12410</name>
</gene>
<dbReference type="EMBL" id="SLXQ01000024">
    <property type="protein sequence ID" value="TCP42044.1"/>
    <property type="molecule type" value="Genomic_DNA"/>
</dbReference>
<reference evidence="2 3" key="1">
    <citation type="submission" date="2019-03" db="EMBL/GenBank/DDBJ databases">
        <title>Genomic Encyclopedia of Type Strains, Phase IV (KMG-IV): sequencing the most valuable type-strain genomes for metagenomic binning, comparative biology and taxonomic classification.</title>
        <authorList>
            <person name="Goeker M."/>
        </authorList>
    </citation>
    <scope>NUCLEOTIDE SEQUENCE [LARGE SCALE GENOMIC DNA]</scope>
    <source>
        <strain evidence="2 3">DSM 45765</strain>
    </source>
</reference>
<dbReference type="SUPFAM" id="SSF53597">
    <property type="entry name" value="Dihydrofolate reductase-like"/>
    <property type="match status" value="1"/>
</dbReference>
<evidence type="ECO:0000313" key="3">
    <source>
        <dbReference type="Proteomes" id="UP000294911"/>
    </source>
</evidence>
<protein>
    <submittedName>
        <fullName evidence="2">Dihydrofolate reductase</fullName>
    </submittedName>
</protein>
<dbReference type="Gene3D" id="3.40.430.10">
    <property type="entry name" value="Dihydrofolate Reductase, subunit A"/>
    <property type="match status" value="1"/>
</dbReference>
<dbReference type="InterPro" id="IPR002734">
    <property type="entry name" value="RibDG_C"/>
</dbReference>
<name>A0A4R2Q2P4_9PSEU</name>
<evidence type="ECO:0000259" key="1">
    <source>
        <dbReference type="Pfam" id="PF01872"/>
    </source>
</evidence>
<dbReference type="InterPro" id="IPR024072">
    <property type="entry name" value="DHFR-like_dom_sf"/>
</dbReference>
<feature type="domain" description="Bacterial bifunctional deaminase-reductase C-terminal" evidence="1">
    <location>
        <begin position="3"/>
        <end position="176"/>
    </location>
</feature>
<dbReference type="PANTHER" id="PTHR38011:SF11">
    <property type="entry name" value="2,5-DIAMINO-6-RIBOSYLAMINO-4(3H)-PYRIMIDINONE 5'-PHOSPHATE REDUCTASE"/>
    <property type="match status" value="1"/>
</dbReference>
<dbReference type="RefSeq" id="WP_165913140.1">
    <property type="nucleotide sequence ID" value="NZ_SLXQ01000024.1"/>
</dbReference>
<evidence type="ECO:0000313" key="2">
    <source>
        <dbReference type="EMBL" id="TCP42044.1"/>
    </source>
</evidence>
<keyword evidence="3" id="KW-1185">Reference proteome</keyword>
<dbReference type="Proteomes" id="UP000294911">
    <property type="component" value="Unassembled WGS sequence"/>
</dbReference>
<dbReference type="GO" id="GO:0008703">
    <property type="term" value="F:5-amino-6-(5-phosphoribosylamino)uracil reductase activity"/>
    <property type="evidence" value="ECO:0007669"/>
    <property type="project" value="InterPro"/>
</dbReference>
<sequence>MRKLFSYVIISLDGYYEGPNGEFDWPNIDSEYFEFANQTDAYIDTLLFGRVGYEHMAAHWPDATGPHPEVVQFMNSVTKVVVSGTLREVEWHNTTIVDGDRLNETITELKRQPGKEMALFGSVRLTASLLELGLIDELRVLVNPIILGAGRSLFSTLRNRVALDLWRTTTFRSGNVLLTYRPRQ</sequence>
<organism evidence="2 3">
    <name type="scientific">Tamaricihabitans halophyticus</name>
    <dbReference type="NCBI Taxonomy" id="1262583"/>
    <lineage>
        <taxon>Bacteria</taxon>
        <taxon>Bacillati</taxon>
        <taxon>Actinomycetota</taxon>
        <taxon>Actinomycetes</taxon>
        <taxon>Pseudonocardiales</taxon>
        <taxon>Pseudonocardiaceae</taxon>
        <taxon>Tamaricihabitans</taxon>
    </lineage>
</organism>
<dbReference type="GO" id="GO:0009231">
    <property type="term" value="P:riboflavin biosynthetic process"/>
    <property type="evidence" value="ECO:0007669"/>
    <property type="project" value="InterPro"/>
</dbReference>